<evidence type="ECO:0000256" key="1">
    <source>
        <dbReference type="SAM" id="MobiDB-lite"/>
    </source>
</evidence>
<sequence length="81" mass="9178">MGPRHGLEMNHASELEAEARRRRNTADRARRLARLASSPQDQVQMVQLAKDLDRQAAELEAEAVALRTSVRVPDDFEEKPD</sequence>
<evidence type="ECO:0000313" key="2">
    <source>
        <dbReference type="EMBL" id="GEP60980.1"/>
    </source>
</evidence>
<keyword evidence="3" id="KW-1185">Reference proteome</keyword>
<proteinExistence type="predicted"/>
<comment type="caution">
    <text evidence="2">The sequence shown here is derived from an EMBL/GenBank/DDBJ whole genome shotgun (WGS) entry which is preliminary data.</text>
</comment>
<reference evidence="2 3" key="1">
    <citation type="submission" date="2019-07" db="EMBL/GenBank/DDBJ databases">
        <title>Whole genome shotgun sequence of Reyranella soli NBRC 108950.</title>
        <authorList>
            <person name="Hosoyama A."/>
            <person name="Uohara A."/>
            <person name="Ohji S."/>
            <person name="Ichikawa N."/>
        </authorList>
    </citation>
    <scope>NUCLEOTIDE SEQUENCE [LARGE SCALE GENOMIC DNA]</scope>
    <source>
        <strain evidence="2 3">NBRC 108950</strain>
    </source>
</reference>
<organism evidence="2 3">
    <name type="scientific">Reyranella soli</name>
    <dbReference type="NCBI Taxonomy" id="1230389"/>
    <lineage>
        <taxon>Bacteria</taxon>
        <taxon>Pseudomonadati</taxon>
        <taxon>Pseudomonadota</taxon>
        <taxon>Alphaproteobacteria</taxon>
        <taxon>Hyphomicrobiales</taxon>
        <taxon>Reyranellaceae</taxon>
        <taxon>Reyranella</taxon>
    </lineage>
</organism>
<feature type="region of interest" description="Disordered" evidence="1">
    <location>
        <begin position="1"/>
        <end position="27"/>
    </location>
</feature>
<evidence type="ECO:0000313" key="3">
    <source>
        <dbReference type="Proteomes" id="UP000321058"/>
    </source>
</evidence>
<accession>A0A512NPV8</accession>
<protein>
    <submittedName>
        <fullName evidence="2">Uncharacterized protein</fullName>
    </submittedName>
</protein>
<dbReference type="AlphaFoldDB" id="A0A512NPV8"/>
<gene>
    <name evidence="2" type="ORF">RSO01_81460</name>
</gene>
<name>A0A512NPV8_9HYPH</name>
<dbReference type="Proteomes" id="UP000321058">
    <property type="component" value="Unassembled WGS sequence"/>
</dbReference>
<dbReference type="EMBL" id="BKAJ01000193">
    <property type="protein sequence ID" value="GEP60980.1"/>
    <property type="molecule type" value="Genomic_DNA"/>
</dbReference>